<feature type="compositionally biased region" description="Basic residues" evidence="9">
    <location>
        <begin position="10"/>
        <end position="19"/>
    </location>
</feature>
<feature type="coiled-coil region" evidence="8">
    <location>
        <begin position="146"/>
        <end position="196"/>
    </location>
</feature>
<accession>A0AAD1UET1</accession>
<evidence type="ECO:0000256" key="9">
    <source>
        <dbReference type="SAM" id="MobiDB-lite"/>
    </source>
</evidence>
<dbReference type="AlphaFoldDB" id="A0AAD1UET1"/>
<keyword evidence="2" id="KW-0282">Flagellum</keyword>
<name>A0AAD1UET1_EUPCR</name>
<dbReference type="InterPro" id="IPR033253">
    <property type="entry name" value="CFAP45"/>
</dbReference>
<evidence type="ECO:0000256" key="8">
    <source>
        <dbReference type="SAM" id="Coils"/>
    </source>
</evidence>
<feature type="region of interest" description="Disordered" evidence="9">
    <location>
        <begin position="364"/>
        <end position="438"/>
    </location>
</feature>
<evidence type="ECO:0000313" key="12">
    <source>
        <dbReference type="Proteomes" id="UP001295684"/>
    </source>
</evidence>
<evidence type="ECO:0000256" key="5">
    <source>
        <dbReference type="ARBA" id="ARBA00023273"/>
    </source>
</evidence>
<evidence type="ECO:0000256" key="7">
    <source>
        <dbReference type="ARBA" id="ARBA00034142"/>
    </source>
</evidence>
<comment type="subcellular location">
    <subcellularLocation>
        <location evidence="1">Cell projection</location>
        <location evidence="1">Cilium</location>
        <location evidence="1">Flagellum</location>
    </subcellularLocation>
</comment>
<comment type="similarity">
    <text evidence="6">Belongs to the CFAP45 family.</text>
</comment>
<evidence type="ECO:0000259" key="10">
    <source>
        <dbReference type="Pfam" id="PF13868"/>
    </source>
</evidence>
<dbReference type="Pfam" id="PF13868">
    <property type="entry name" value="TPH"/>
    <property type="match status" value="1"/>
</dbReference>
<comment type="caution">
    <text evidence="11">The sequence shown here is derived from an EMBL/GenBank/DDBJ whole genome shotgun (WGS) entry which is preliminary data.</text>
</comment>
<evidence type="ECO:0000256" key="2">
    <source>
        <dbReference type="ARBA" id="ARBA00022846"/>
    </source>
</evidence>
<feature type="domain" description="Trichohyalin-plectin-homology" evidence="10">
    <location>
        <begin position="153"/>
        <end position="498"/>
    </location>
</feature>
<dbReference type="GO" id="GO:0031514">
    <property type="term" value="C:motile cilium"/>
    <property type="evidence" value="ECO:0007669"/>
    <property type="project" value="UniProtKB-SubCell"/>
</dbReference>
<keyword evidence="3 8" id="KW-0175">Coiled coil</keyword>
<keyword evidence="5" id="KW-0966">Cell projection</keyword>
<reference evidence="11" key="1">
    <citation type="submission" date="2023-07" db="EMBL/GenBank/DDBJ databases">
        <authorList>
            <consortium name="AG Swart"/>
            <person name="Singh M."/>
            <person name="Singh A."/>
            <person name="Seah K."/>
            <person name="Emmerich C."/>
        </authorList>
    </citation>
    <scope>NUCLEOTIDE SEQUENCE</scope>
    <source>
        <strain evidence="11">DP1</strain>
    </source>
</reference>
<protein>
    <recommendedName>
        <fullName evidence="7">Cilia- and flagella-associated protein 45</fullName>
    </recommendedName>
</protein>
<gene>
    <name evidence="11" type="ORF">ECRASSUSDP1_LOCUS7242</name>
</gene>
<evidence type="ECO:0000313" key="11">
    <source>
        <dbReference type="EMBL" id="CAI2365973.1"/>
    </source>
</evidence>
<keyword evidence="4" id="KW-0969">Cilium</keyword>
<dbReference type="InterPro" id="IPR043597">
    <property type="entry name" value="TPH_dom"/>
</dbReference>
<evidence type="ECO:0000256" key="1">
    <source>
        <dbReference type="ARBA" id="ARBA00004230"/>
    </source>
</evidence>
<evidence type="ECO:0000256" key="3">
    <source>
        <dbReference type="ARBA" id="ARBA00023054"/>
    </source>
</evidence>
<dbReference type="PANTHER" id="PTHR15504:SF0">
    <property type="entry name" value="CILIA- AND FLAGELLA-ASSOCIATED PROTEIN 45"/>
    <property type="match status" value="1"/>
</dbReference>
<sequence>MPQSVAGSVRSKKSYRSVRSKGSYVDESLFGSDKKKINGNAMSRAGATIVSVNELRKVREQTEKGLQKDAIILPKSELDRIRLASKVVTKDQQMHETQLAKEQKEQQRIMFEARKKRMRQMDKERANKLPPSEFQTEETQKKTGLLNNAQKALDEEMDDVKTMNQMVLYSKCVTIRDKQLEEQKRLEQEYLDENKRLDIMMEIERLKSIKHREEIEHQRREAQKQGALVIIDQIKERELERINQQELLEREKQQMAEQIEKLKAEEEETLQRERVKAKKLLNEVEESNREALSEKEKRRREELRLDNEILEYNMAKAKLEEEREIEKKKLQEQKEKDIQKLRDLQERAADRQAEIDALRAKRAFEEQERRHRENERKEREHQLKVMRDMEEARETQFRERERLLAEQARQERDEFSRIIRSQKEEAEKDRQVSGEKKNILKEHSLQLRTQIIQNEETTKQQRLDYLEEGRRVRQNLENERKRLEEIKHSKLGELKTLGISDKYQADLSRKKISF</sequence>
<evidence type="ECO:0000256" key="4">
    <source>
        <dbReference type="ARBA" id="ARBA00023069"/>
    </source>
</evidence>
<dbReference type="Proteomes" id="UP001295684">
    <property type="component" value="Unassembled WGS sequence"/>
</dbReference>
<feature type="coiled-coil region" evidence="8">
    <location>
        <begin position="466"/>
        <end position="493"/>
    </location>
</feature>
<organism evidence="11 12">
    <name type="scientific">Euplotes crassus</name>
    <dbReference type="NCBI Taxonomy" id="5936"/>
    <lineage>
        <taxon>Eukaryota</taxon>
        <taxon>Sar</taxon>
        <taxon>Alveolata</taxon>
        <taxon>Ciliophora</taxon>
        <taxon>Intramacronucleata</taxon>
        <taxon>Spirotrichea</taxon>
        <taxon>Hypotrichia</taxon>
        <taxon>Euplotida</taxon>
        <taxon>Euplotidae</taxon>
        <taxon>Moneuplotes</taxon>
    </lineage>
</organism>
<dbReference type="PANTHER" id="PTHR15504">
    <property type="entry name" value="NASOPHARYNGEAL EPITHELIUM SPECIFIC PROTEIN 1"/>
    <property type="match status" value="1"/>
</dbReference>
<feature type="region of interest" description="Disordered" evidence="9">
    <location>
        <begin position="1"/>
        <end position="22"/>
    </location>
</feature>
<keyword evidence="12" id="KW-1185">Reference proteome</keyword>
<evidence type="ECO:0000256" key="6">
    <source>
        <dbReference type="ARBA" id="ARBA00034116"/>
    </source>
</evidence>
<proteinExistence type="inferred from homology"/>
<dbReference type="EMBL" id="CAMPGE010007049">
    <property type="protein sequence ID" value="CAI2365973.1"/>
    <property type="molecule type" value="Genomic_DNA"/>
</dbReference>